<gene>
    <name evidence="3" type="ORF">LGQ90_02765</name>
</gene>
<dbReference type="Pfam" id="PF01648">
    <property type="entry name" value="ACPS"/>
    <property type="match status" value="1"/>
</dbReference>
<proteinExistence type="predicted"/>
<protein>
    <submittedName>
        <fullName evidence="3">4'-phosphopantetheinyl transferase superfamily protein</fullName>
    </submittedName>
</protein>
<dbReference type="AlphaFoldDB" id="A0A9X1LH41"/>
<evidence type="ECO:0000313" key="3">
    <source>
        <dbReference type="EMBL" id="MCB7480177.1"/>
    </source>
</evidence>
<evidence type="ECO:0000259" key="2">
    <source>
        <dbReference type="Pfam" id="PF01648"/>
    </source>
</evidence>
<dbReference type="GO" id="GO:0008897">
    <property type="term" value="F:holo-[acyl-carrier-protein] synthase activity"/>
    <property type="evidence" value="ECO:0007669"/>
    <property type="project" value="InterPro"/>
</dbReference>
<accession>A0A9X1LH41</accession>
<dbReference type="GO" id="GO:0000287">
    <property type="term" value="F:magnesium ion binding"/>
    <property type="evidence" value="ECO:0007669"/>
    <property type="project" value="InterPro"/>
</dbReference>
<sequence>MIGNDIIDLKVSLANKRAENHRFLRKIFNQDEILTIWNSKNPELMLWQFWSMKEAAYKAHQRKFNLARKLNPISYNCSLHSGDISGTVEIERETYILKTVINPEYIHTWVDSGKNIQKVYDNKSYSRRDLIQDIILELGLNNSYTSISKDLNGIPSLFLENDNKSIPFSLSHHGNFTALSIPLIMC</sequence>
<evidence type="ECO:0000313" key="4">
    <source>
        <dbReference type="Proteomes" id="UP001139414"/>
    </source>
</evidence>
<dbReference type="Gene3D" id="3.90.470.20">
    <property type="entry name" value="4'-phosphopantetheinyl transferase domain"/>
    <property type="match status" value="1"/>
</dbReference>
<keyword evidence="4" id="KW-1185">Reference proteome</keyword>
<dbReference type="InterPro" id="IPR037143">
    <property type="entry name" value="4-PPantetheinyl_Trfase_dom_sf"/>
</dbReference>
<organism evidence="3 4">
    <name type="scientific">Christiangramia sediminis</name>
    <dbReference type="NCBI Taxonomy" id="2881336"/>
    <lineage>
        <taxon>Bacteria</taxon>
        <taxon>Pseudomonadati</taxon>
        <taxon>Bacteroidota</taxon>
        <taxon>Flavobacteriia</taxon>
        <taxon>Flavobacteriales</taxon>
        <taxon>Flavobacteriaceae</taxon>
        <taxon>Christiangramia</taxon>
    </lineage>
</organism>
<comment type="caution">
    <text evidence="3">The sequence shown here is derived from an EMBL/GenBank/DDBJ whole genome shotgun (WGS) entry which is preliminary data.</text>
</comment>
<dbReference type="SUPFAM" id="SSF56214">
    <property type="entry name" value="4'-phosphopantetheinyl transferase"/>
    <property type="match status" value="1"/>
</dbReference>
<reference evidence="3" key="1">
    <citation type="submission" date="2021-10" db="EMBL/GenBank/DDBJ databases">
        <title>Gramella sp. ASW11-100T, isolated from marine sediment.</title>
        <authorList>
            <person name="Xia C."/>
        </authorList>
    </citation>
    <scope>NUCLEOTIDE SEQUENCE</scope>
    <source>
        <strain evidence="3">ASW11-100</strain>
    </source>
</reference>
<feature type="domain" description="4'-phosphopantetheinyl transferase" evidence="2">
    <location>
        <begin position="2"/>
        <end position="67"/>
    </location>
</feature>
<keyword evidence="1 3" id="KW-0808">Transferase</keyword>
<dbReference type="InterPro" id="IPR008278">
    <property type="entry name" value="4-PPantetheinyl_Trfase_dom"/>
</dbReference>
<evidence type="ECO:0000256" key="1">
    <source>
        <dbReference type="ARBA" id="ARBA00022679"/>
    </source>
</evidence>
<dbReference type="RefSeq" id="WP_229337888.1">
    <property type="nucleotide sequence ID" value="NZ_JAJBZG010000001.1"/>
</dbReference>
<name>A0A9X1LH41_9FLAO</name>
<dbReference type="Proteomes" id="UP001139414">
    <property type="component" value="Unassembled WGS sequence"/>
</dbReference>
<dbReference type="EMBL" id="JAJBZG010000001">
    <property type="protein sequence ID" value="MCB7480177.1"/>
    <property type="molecule type" value="Genomic_DNA"/>
</dbReference>